<accession>A0AAV7VRI6</accession>
<dbReference type="AlphaFoldDB" id="A0AAV7VRI6"/>
<keyword evidence="3" id="KW-1185">Reference proteome</keyword>
<protein>
    <submittedName>
        <fullName evidence="2">Uncharacterized protein</fullName>
    </submittedName>
</protein>
<sequence>MRARPTAAVPRIGVRPPVLRSAAGRAESRNSSRSGHAAGAFSSISFVWPLFTSTEVRIAGPIHSSALASPACPRFYNGLLGPDGRSRDPAGCQRGQPGAGLDTRGFSPPGSPPSLAAGCSSSGDRDVLVLSGLRHGCRFTAGTGPVRYASVVMRVATGGFMASRNTQRYCLSLVGDWESWMQAFSGSFLWAMSGALC</sequence>
<feature type="compositionally biased region" description="Low complexity" evidence="1">
    <location>
        <begin position="105"/>
        <end position="119"/>
    </location>
</feature>
<proteinExistence type="predicted"/>
<evidence type="ECO:0000313" key="3">
    <source>
        <dbReference type="Proteomes" id="UP001066276"/>
    </source>
</evidence>
<feature type="region of interest" description="Disordered" evidence="1">
    <location>
        <begin position="1"/>
        <end position="36"/>
    </location>
</feature>
<name>A0AAV7VRI6_PLEWA</name>
<organism evidence="2 3">
    <name type="scientific">Pleurodeles waltl</name>
    <name type="common">Iberian ribbed newt</name>
    <dbReference type="NCBI Taxonomy" id="8319"/>
    <lineage>
        <taxon>Eukaryota</taxon>
        <taxon>Metazoa</taxon>
        <taxon>Chordata</taxon>
        <taxon>Craniata</taxon>
        <taxon>Vertebrata</taxon>
        <taxon>Euteleostomi</taxon>
        <taxon>Amphibia</taxon>
        <taxon>Batrachia</taxon>
        <taxon>Caudata</taxon>
        <taxon>Salamandroidea</taxon>
        <taxon>Salamandridae</taxon>
        <taxon>Pleurodelinae</taxon>
        <taxon>Pleurodeles</taxon>
    </lineage>
</organism>
<evidence type="ECO:0000313" key="2">
    <source>
        <dbReference type="EMBL" id="KAJ1202635.1"/>
    </source>
</evidence>
<reference evidence="2" key="1">
    <citation type="journal article" date="2022" name="bioRxiv">
        <title>Sequencing and chromosome-scale assembly of the giantPleurodeles waltlgenome.</title>
        <authorList>
            <person name="Brown T."/>
            <person name="Elewa A."/>
            <person name="Iarovenko S."/>
            <person name="Subramanian E."/>
            <person name="Araus A.J."/>
            <person name="Petzold A."/>
            <person name="Susuki M."/>
            <person name="Suzuki K.-i.T."/>
            <person name="Hayashi T."/>
            <person name="Toyoda A."/>
            <person name="Oliveira C."/>
            <person name="Osipova E."/>
            <person name="Leigh N.D."/>
            <person name="Simon A."/>
            <person name="Yun M.H."/>
        </authorList>
    </citation>
    <scope>NUCLEOTIDE SEQUENCE</scope>
    <source>
        <strain evidence="2">20211129_DDA</strain>
        <tissue evidence="2">Liver</tissue>
    </source>
</reference>
<evidence type="ECO:0000256" key="1">
    <source>
        <dbReference type="SAM" id="MobiDB-lite"/>
    </source>
</evidence>
<comment type="caution">
    <text evidence="2">The sequence shown here is derived from an EMBL/GenBank/DDBJ whole genome shotgun (WGS) entry which is preliminary data.</text>
</comment>
<feature type="region of interest" description="Disordered" evidence="1">
    <location>
        <begin position="86"/>
        <end position="119"/>
    </location>
</feature>
<dbReference type="Proteomes" id="UP001066276">
    <property type="component" value="Chromosome 2_1"/>
</dbReference>
<gene>
    <name evidence="2" type="ORF">NDU88_006432</name>
</gene>
<dbReference type="EMBL" id="JANPWB010000003">
    <property type="protein sequence ID" value="KAJ1202635.1"/>
    <property type="molecule type" value="Genomic_DNA"/>
</dbReference>